<comment type="function">
    <text evidence="9">Plays an important role in the de novo pathway and in the salvage pathway of purine nucleotide biosynthesis. Catalyzes the first commited step in the biosynthesis of AMP from IMP.</text>
</comment>
<feature type="active site" evidence="10">
    <location>
        <position position="145"/>
    </location>
</feature>
<dbReference type="Gene3D" id="1.10.300.10">
    <property type="entry name" value="Adenylosuccinate Synthetase, subunit A, domain 2"/>
    <property type="match status" value="1"/>
</dbReference>
<dbReference type="UniPathway" id="UPA00075">
    <property type="reaction ID" value="UER00335"/>
</dbReference>
<dbReference type="NCBIfam" id="TIGR00184">
    <property type="entry name" value="purA"/>
    <property type="match status" value="1"/>
</dbReference>
<dbReference type="SUPFAM" id="SSF52540">
    <property type="entry name" value="P-loop containing nucleoside triphosphate hydrolases"/>
    <property type="match status" value="1"/>
</dbReference>
<dbReference type="FunFam" id="3.90.170.10:FF:000001">
    <property type="entry name" value="Adenylosuccinate synthetase"/>
    <property type="match status" value="1"/>
</dbReference>
<feature type="binding site" evidence="9">
    <location>
        <position position="134"/>
    </location>
    <ligand>
        <name>IMP</name>
        <dbReference type="ChEBI" id="CHEBI:58053"/>
    </ligand>
</feature>
<feature type="binding site" evidence="9">
    <location>
        <position position="309"/>
    </location>
    <ligand>
        <name>GTP</name>
        <dbReference type="ChEBI" id="CHEBI:37565"/>
    </ligand>
</feature>
<evidence type="ECO:0000256" key="7">
    <source>
        <dbReference type="ARBA" id="ARBA00023134"/>
    </source>
</evidence>
<dbReference type="GO" id="GO:0046040">
    <property type="term" value="P:IMP metabolic process"/>
    <property type="evidence" value="ECO:0007669"/>
    <property type="project" value="TreeGrafter"/>
</dbReference>
<evidence type="ECO:0000256" key="4">
    <source>
        <dbReference type="ARBA" id="ARBA00022741"/>
    </source>
</evidence>
<feature type="binding site" evidence="9">
    <location>
        <begin position="303"/>
        <end position="309"/>
    </location>
    <ligand>
        <name>substrate</name>
    </ligand>
</feature>
<comment type="pathway">
    <text evidence="9 11">Purine metabolism; AMP biosynthesis via de novo pathway; AMP from IMP: step 1/2.</text>
</comment>
<organism evidence="12 13">
    <name type="scientific">Brachionus calyciflorus</name>
    <dbReference type="NCBI Taxonomy" id="104777"/>
    <lineage>
        <taxon>Eukaryota</taxon>
        <taxon>Metazoa</taxon>
        <taxon>Spiralia</taxon>
        <taxon>Gnathifera</taxon>
        <taxon>Rotifera</taxon>
        <taxon>Eurotatoria</taxon>
        <taxon>Monogononta</taxon>
        <taxon>Pseudotrocha</taxon>
        <taxon>Ploima</taxon>
        <taxon>Brachionidae</taxon>
        <taxon>Brachionus</taxon>
    </lineage>
</organism>
<keyword evidence="6 9" id="KW-0460">Magnesium</keyword>
<dbReference type="SMART" id="SM00788">
    <property type="entry name" value="Adenylsucc_synt"/>
    <property type="match status" value="1"/>
</dbReference>
<dbReference type="EMBL" id="CAJNOC010000661">
    <property type="protein sequence ID" value="CAF0788674.1"/>
    <property type="molecule type" value="Genomic_DNA"/>
</dbReference>
<evidence type="ECO:0000313" key="13">
    <source>
        <dbReference type="Proteomes" id="UP000663879"/>
    </source>
</evidence>
<dbReference type="InterPro" id="IPR042109">
    <property type="entry name" value="Adenylosuccinate_synth_dom1"/>
</dbReference>
<feature type="binding site" evidence="9">
    <location>
        <begin position="44"/>
        <end position="46"/>
    </location>
    <ligand>
        <name>GTP</name>
        <dbReference type="ChEBI" id="CHEBI:37565"/>
    </ligand>
</feature>
<feature type="binding site" evidence="9">
    <location>
        <position position="228"/>
    </location>
    <ligand>
        <name>IMP</name>
        <dbReference type="ChEBI" id="CHEBI:58053"/>
    </ligand>
</feature>
<dbReference type="GO" id="GO:0005525">
    <property type="term" value="F:GTP binding"/>
    <property type="evidence" value="ECO:0007669"/>
    <property type="project" value="UniProtKB-UniRule"/>
</dbReference>
<dbReference type="PROSITE" id="PS01266">
    <property type="entry name" value="ADENYLOSUCCIN_SYN_1"/>
    <property type="match status" value="1"/>
</dbReference>
<evidence type="ECO:0000256" key="5">
    <source>
        <dbReference type="ARBA" id="ARBA00022755"/>
    </source>
</evidence>
<evidence type="ECO:0000256" key="9">
    <source>
        <dbReference type="HAMAP-Rule" id="MF_03125"/>
    </source>
</evidence>
<keyword evidence="5 9" id="KW-0658">Purine biosynthesis</keyword>
<evidence type="ECO:0000256" key="3">
    <source>
        <dbReference type="ARBA" id="ARBA00022723"/>
    </source>
</evidence>
<dbReference type="FunFam" id="1.10.300.10:FF:000002">
    <property type="entry name" value="Adenylosuccinate synthetase, chloroplastic"/>
    <property type="match status" value="1"/>
</dbReference>
<sequence>MGIMSKATIILGSQWGDEGKGKIVDLLATKADVVCRFNGGNNAGHTVIANGIEYDFHMLPTGIINEECKSVIGNGCVVHLPDMFKEIAKNEAKGLKDWKKRLYISDRAHLVFDLHQEIDGLVEGHKGKDNLGTTKKGIGPTYSSKATRNGVRVCDLTFDFKIFEEKFRALVKYNKEMYGNLSDINVEEELERYRKLREEILPCVRDVAVFLHNEFKQENKNIIIEGANAAMLDIDFGTYPYVTSSNCTIGGICSGLGVQPRYIGDVIAIVKAYTTRVGLGAFATELTDEIGNHLQTVGKEFGVTTGRKRRCGWLDLVVLKYTNMINGYTQLAITKLDILDRLEEIKVGVAYKYNGQVLDSFPASMNVLEHVEVEYVTFPGWKKSISDCRTFDELPENAKKYLKFIEETLQVPIKYIGVGKEREAIIIID</sequence>
<keyword evidence="4 9" id="KW-0547">Nucleotide-binding</keyword>
<keyword evidence="9" id="KW-0963">Cytoplasm</keyword>
<dbReference type="PANTHER" id="PTHR11846">
    <property type="entry name" value="ADENYLOSUCCINATE SYNTHETASE"/>
    <property type="match status" value="1"/>
</dbReference>
<comment type="similarity">
    <text evidence="9 11">Belongs to the adenylosuccinate synthetase family.</text>
</comment>
<dbReference type="PROSITE" id="PS00513">
    <property type="entry name" value="ADENYLOSUCCIN_SYN_2"/>
    <property type="match status" value="1"/>
</dbReference>
<comment type="subunit">
    <text evidence="1 9">Homodimer.</text>
</comment>
<keyword evidence="13" id="KW-1185">Reference proteome</keyword>
<evidence type="ECO:0000256" key="1">
    <source>
        <dbReference type="ARBA" id="ARBA00011738"/>
    </source>
</evidence>
<feature type="binding site" evidence="9">
    <location>
        <position position="148"/>
    </location>
    <ligand>
        <name>IMP</name>
        <dbReference type="ChEBI" id="CHEBI:58053"/>
        <note>ligand shared between dimeric partners</note>
    </ligand>
</feature>
<evidence type="ECO:0000256" key="2">
    <source>
        <dbReference type="ARBA" id="ARBA00022598"/>
    </source>
</evidence>
<evidence type="ECO:0000313" key="12">
    <source>
        <dbReference type="EMBL" id="CAF0788674.1"/>
    </source>
</evidence>
<dbReference type="Proteomes" id="UP000663879">
    <property type="component" value="Unassembled WGS sequence"/>
</dbReference>
<feature type="binding site" evidence="9">
    <location>
        <begin position="16"/>
        <end position="22"/>
    </location>
    <ligand>
        <name>GTP</name>
        <dbReference type="ChEBI" id="CHEBI:37565"/>
    </ligand>
</feature>
<dbReference type="InterPro" id="IPR001114">
    <property type="entry name" value="Adenylosuccinate_synthetase"/>
</dbReference>
<evidence type="ECO:0000256" key="6">
    <source>
        <dbReference type="ARBA" id="ARBA00022842"/>
    </source>
</evidence>
<feature type="binding site" evidence="9">
    <location>
        <begin position="17"/>
        <end position="20"/>
    </location>
    <ligand>
        <name>IMP</name>
        <dbReference type="ChEBI" id="CHEBI:58053"/>
    </ligand>
</feature>
<evidence type="ECO:0000256" key="11">
    <source>
        <dbReference type="RuleBase" id="RU000520"/>
    </source>
</evidence>
<feature type="active site" description="Proton acceptor" evidence="9">
    <location>
        <position position="17"/>
    </location>
</feature>
<reference evidence="12" key="1">
    <citation type="submission" date="2021-02" db="EMBL/GenBank/DDBJ databases">
        <authorList>
            <person name="Nowell W R."/>
        </authorList>
    </citation>
    <scope>NUCLEOTIDE SEQUENCE</scope>
    <source>
        <strain evidence="12">Ploen Becks lab</strain>
    </source>
</reference>
<dbReference type="PANTHER" id="PTHR11846:SF0">
    <property type="entry name" value="ADENYLOSUCCINATE SYNTHETASE"/>
    <property type="match status" value="1"/>
</dbReference>
<dbReference type="Pfam" id="PF00709">
    <property type="entry name" value="Adenylsucc_synt"/>
    <property type="match status" value="1"/>
</dbReference>
<comment type="caution">
    <text evidence="12">The sequence shown here is derived from an EMBL/GenBank/DDBJ whole genome shotgun (WGS) entry which is preliminary data.</text>
</comment>
<dbReference type="Gene3D" id="3.40.440.10">
    <property type="entry name" value="Adenylosuccinate Synthetase, subunit A, domain 1"/>
    <property type="match status" value="1"/>
</dbReference>
<dbReference type="GO" id="GO:0044208">
    <property type="term" value="P:'de novo' AMP biosynthetic process"/>
    <property type="evidence" value="ECO:0007669"/>
    <property type="project" value="UniProtKB-UniRule"/>
</dbReference>
<comment type="catalytic activity">
    <reaction evidence="8 9 11">
        <text>IMP + L-aspartate + GTP = N(6)-(1,2-dicarboxyethyl)-AMP + GDP + phosphate + 2 H(+)</text>
        <dbReference type="Rhea" id="RHEA:15753"/>
        <dbReference type="ChEBI" id="CHEBI:15378"/>
        <dbReference type="ChEBI" id="CHEBI:29991"/>
        <dbReference type="ChEBI" id="CHEBI:37565"/>
        <dbReference type="ChEBI" id="CHEBI:43474"/>
        <dbReference type="ChEBI" id="CHEBI:57567"/>
        <dbReference type="ChEBI" id="CHEBI:58053"/>
        <dbReference type="ChEBI" id="CHEBI:58189"/>
        <dbReference type="EC" id="6.3.4.4"/>
    </reaction>
</comment>
<feature type="binding site" evidence="9">
    <location>
        <begin position="42"/>
        <end position="45"/>
    </location>
    <ligand>
        <name>IMP</name>
        <dbReference type="ChEBI" id="CHEBI:58053"/>
    </ligand>
</feature>
<keyword evidence="3 9" id="KW-0479">Metal-binding</keyword>
<dbReference type="GO" id="GO:0005737">
    <property type="term" value="C:cytoplasm"/>
    <property type="evidence" value="ECO:0007669"/>
    <property type="project" value="UniProtKB-SubCell"/>
</dbReference>
<proteinExistence type="inferred from homology"/>
<evidence type="ECO:0000256" key="10">
    <source>
        <dbReference type="PROSITE-ProRule" id="PRU10134"/>
    </source>
</evidence>
<dbReference type="AlphaFoldDB" id="A0A813S1X8"/>
<keyword evidence="2 9" id="KW-0436">Ligase</keyword>
<dbReference type="CDD" id="cd03108">
    <property type="entry name" value="AdSS"/>
    <property type="match status" value="1"/>
</dbReference>
<dbReference type="OrthoDB" id="10265645at2759"/>
<feature type="active site" description="Proton donor" evidence="9">
    <location>
        <position position="45"/>
    </location>
</feature>
<dbReference type="NCBIfam" id="NF002223">
    <property type="entry name" value="PRK01117.1"/>
    <property type="match status" value="1"/>
</dbReference>
<evidence type="ECO:0000256" key="8">
    <source>
        <dbReference type="ARBA" id="ARBA00050432"/>
    </source>
</evidence>
<dbReference type="Gene3D" id="3.90.170.10">
    <property type="entry name" value="Adenylosuccinate Synthetase, subunit A, domain 3"/>
    <property type="match status" value="1"/>
</dbReference>
<dbReference type="InterPro" id="IPR027417">
    <property type="entry name" value="P-loop_NTPase"/>
</dbReference>
<feature type="binding site" evidence="9">
    <location>
        <position position="307"/>
    </location>
    <ligand>
        <name>IMP</name>
        <dbReference type="ChEBI" id="CHEBI:58053"/>
    </ligand>
</feature>
<comment type="subcellular location">
    <subcellularLocation>
        <location evidence="9">Cytoplasm</location>
    </subcellularLocation>
</comment>
<feature type="binding site" evidence="9">
    <location>
        <begin position="335"/>
        <end position="337"/>
    </location>
    <ligand>
        <name>GTP</name>
        <dbReference type="ChEBI" id="CHEBI:37565"/>
    </ligand>
</feature>
<dbReference type="EC" id="6.3.4.4" evidence="9 11"/>
<dbReference type="InterPro" id="IPR042111">
    <property type="entry name" value="Adenylosuccinate_synth_dom3"/>
</dbReference>
<dbReference type="GO" id="GO:0004019">
    <property type="term" value="F:adenylosuccinate synthase activity"/>
    <property type="evidence" value="ECO:0007669"/>
    <property type="project" value="UniProtKB-UniRule"/>
</dbReference>
<protein>
    <recommendedName>
        <fullName evidence="9 11">Adenylosuccinate synthetase</fullName>
        <shortName evidence="9">AMPSase</shortName>
        <shortName evidence="9">AdSS</shortName>
        <ecNumber evidence="9 11">6.3.4.4</ecNumber>
    </recommendedName>
    <alternativeName>
        <fullName evidence="9">IMP--aspartate ligase</fullName>
    </alternativeName>
</protein>
<dbReference type="GO" id="GO:0000287">
    <property type="term" value="F:magnesium ion binding"/>
    <property type="evidence" value="ECO:0007669"/>
    <property type="project" value="UniProtKB-UniRule"/>
</dbReference>
<comment type="function">
    <text evidence="11">Plays an important role in the de novo pathway of purine nucleotide biosynthesis.</text>
</comment>
<comment type="cofactor">
    <cofactor evidence="9">
        <name>Mg(2+)</name>
        <dbReference type="ChEBI" id="CHEBI:18420"/>
    </cofactor>
    <text evidence="9">Binds 1 Mg(2+) ion per subunit.</text>
</comment>
<dbReference type="HAMAP" id="MF_00011">
    <property type="entry name" value="Adenylosucc_synth"/>
    <property type="match status" value="1"/>
</dbReference>
<dbReference type="InterPro" id="IPR033128">
    <property type="entry name" value="Adenylosuccin_syn_Lys_AS"/>
</dbReference>
<feature type="binding site" evidence="9">
    <location>
        <begin position="417"/>
        <end position="419"/>
    </location>
    <ligand>
        <name>GTP</name>
        <dbReference type="ChEBI" id="CHEBI:37565"/>
    </ligand>
</feature>
<feature type="binding site" evidence="9">
    <location>
        <position position="17"/>
    </location>
    <ligand>
        <name>Mg(2+)</name>
        <dbReference type="ChEBI" id="CHEBI:18420"/>
    </ligand>
</feature>
<keyword evidence="7 9" id="KW-0342">GTP-binding</keyword>
<feature type="binding site" evidence="9">
    <location>
        <position position="243"/>
    </location>
    <ligand>
        <name>IMP</name>
        <dbReference type="ChEBI" id="CHEBI:58053"/>
    </ligand>
</feature>
<name>A0A813S1X8_9BILA</name>
<dbReference type="InterPro" id="IPR042110">
    <property type="entry name" value="Adenylosuccinate_synth_dom2"/>
</dbReference>
<gene>
    <name evidence="12" type="ORF">OXX778_LOCUS5852</name>
</gene>
<accession>A0A813S1X8</accession>
<feature type="binding site" evidence="9">
    <location>
        <position position="44"/>
    </location>
    <ligand>
        <name>Mg(2+)</name>
        <dbReference type="ChEBI" id="CHEBI:18420"/>
    </ligand>
</feature>
<dbReference type="InterPro" id="IPR018220">
    <property type="entry name" value="Adenylosuccin_syn_GTP-bd"/>
</dbReference>